<dbReference type="GO" id="GO:0006360">
    <property type="term" value="P:transcription by RNA polymerase I"/>
    <property type="evidence" value="ECO:0007669"/>
    <property type="project" value="TreeGrafter"/>
</dbReference>
<evidence type="ECO:0000256" key="2">
    <source>
        <dbReference type="ARBA" id="ARBA00023163"/>
    </source>
</evidence>
<keyword evidence="3" id="KW-0548">Nucleotidyltransferase</keyword>
<protein>
    <recommendedName>
        <fullName evidence="3">DNA-directed RNA polymerase subunit Rpo6</fullName>
        <ecNumber evidence="3">2.7.7.6</ecNumber>
    </recommendedName>
    <alternativeName>
        <fullName evidence="3">DNA-directed RNA polymerase subunit K</fullName>
    </alternativeName>
</protein>
<dbReference type="NCBIfam" id="NF002208">
    <property type="entry name" value="PRK01099.1-3"/>
    <property type="match status" value="1"/>
</dbReference>
<reference evidence="5 6" key="1">
    <citation type="submission" date="2018-01" db="EMBL/GenBank/DDBJ databases">
        <title>Metagenomic assembled genomes from two thermal pools in the Uzon Caldera, Kamchatka, Russia.</title>
        <authorList>
            <person name="Wilkins L."/>
            <person name="Ettinger C."/>
        </authorList>
    </citation>
    <scope>NUCLEOTIDE SEQUENCE [LARGE SCALE GENOMIC DNA]</scope>
    <source>
        <strain evidence="5">ZAV-06</strain>
    </source>
</reference>
<proteinExistence type="inferred from homology"/>
<keyword evidence="3" id="KW-0963">Cytoplasm</keyword>
<name>A0A2J6N7M1_9CREN</name>
<dbReference type="InterPro" id="IPR006110">
    <property type="entry name" value="Pol_omega/Rpo6/RPB6"/>
</dbReference>
<dbReference type="Pfam" id="PF01192">
    <property type="entry name" value="RNA_pol_Rpb6"/>
    <property type="match status" value="1"/>
</dbReference>
<dbReference type="PANTHER" id="PTHR47227">
    <property type="entry name" value="DNA-DIRECTED RNA POLYMERASE SUBUNIT K"/>
    <property type="match status" value="1"/>
</dbReference>
<dbReference type="InterPro" id="IPR036161">
    <property type="entry name" value="RPB6/omega-like_sf"/>
</dbReference>
<evidence type="ECO:0000256" key="1">
    <source>
        <dbReference type="ARBA" id="ARBA00022478"/>
    </source>
</evidence>
<keyword evidence="3" id="KW-0808">Transferase</keyword>
<dbReference type="GO" id="GO:0042797">
    <property type="term" value="P:tRNA transcription by RNA polymerase III"/>
    <property type="evidence" value="ECO:0007669"/>
    <property type="project" value="TreeGrafter"/>
</dbReference>
<organism evidence="5 6">
    <name type="scientific">Fervidicoccus fontis</name>
    <dbReference type="NCBI Taxonomy" id="683846"/>
    <lineage>
        <taxon>Archaea</taxon>
        <taxon>Thermoproteota</taxon>
        <taxon>Thermoprotei</taxon>
        <taxon>Fervidicoccales</taxon>
        <taxon>Fervidicoccaceae</taxon>
        <taxon>Fervidicoccus</taxon>
    </lineage>
</organism>
<dbReference type="Proteomes" id="UP000237153">
    <property type="component" value="Unassembled WGS sequence"/>
</dbReference>
<dbReference type="EC" id="2.7.7.6" evidence="3"/>
<sequence>MSISLPKSPEEIIPPKKLTRFERARIIGARALQLSMGAPPFIDVSNLPKDPIIIAEKELEMGVLPLTVVRWLRGEVKQLIPVKWLIEEEKKEYYLIKQ</sequence>
<dbReference type="AlphaFoldDB" id="A0A2J6N7M1"/>
<dbReference type="EMBL" id="PNIM01000014">
    <property type="protein sequence ID" value="PMB75469.1"/>
    <property type="molecule type" value="Genomic_DNA"/>
</dbReference>
<accession>A0A2J6N7M1</accession>
<reference evidence="4" key="2">
    <citation type="journal article" date="2020" name="mSystems">
        <title>Genome- and Community-Level Interaction Insights into Carbon Utilization and Element Cycling Functions of Hydrothermarchaeota in Hydrothermal Sediment.</title>
        <authorList>
            <person name="Zhou Z."/>
            <person name="Liu Y."/>
            <person name="Xu W."/>
            <person name="Pan J."/>
            <person name="Luo Z.H."/>
            <person name="Li M."/>
        </authorList>
    </citation>
    <scope>NUCLEOTIDE SEQUENCE [LARGE SCALE GENOMIC DNA]</scope>
    <source>
        <strain evidence="4">SpSt-1261</strain>
    </source>
</reference>
<comment type="function">
    <text evidence="3">DNA-dependent RNA polymerase (RNAP) catalyzes the transcription of DNA into RNA using the four ribonucleoside triphosphates as substrates.</text>
</comment>
<dbReference type="NCBIfam" id="NF002207">
    <property type="entry name" value="PRK01099.1-2"/>
    <property type="match status" value="1"/>
</dbReference>
<keyword evidence="1 3" id="KW-0240">DNA-directed RNA polymerase</keyword>
<evidence type="ECO:0000313" key="5">
    <source>
        <dbReference type="EMBL" id="PMB75469.1"/>
    </source>
</evidence>
<dbReference type="SUPFAM" id="SSF63562">
    <property type="entry name" value="RPB6/omega subunit-like"/>
    <property type="match status" value="1"/>
</dbReference>
<comment type="subunit">
    <text evidence="3">Part of the RNA polymerase complex.</text>
</comment>
<dbReference type="InterPro" id="IPR006111">
    <property type="entry name" value="Rpo6/Rpb6"/>
</dbReference>
<dbReference type="PANTHER" id="PTHR47227:SF5">
    <property type="entry name" value="DNA-DIRECTED RNA POLYMERASES I, II, AND III SUBUNIT RPABC2"/>
    <property type="match status" value="1"/>
</dbReference>
<dbReference type="Gene3D" id="3.90.940.10">
    <property type="match status" value="1"/>
</dbReference>
<dbReference type="GO" id="GO:0003899">
    <property type="term" value="F:DNA-directed RNA polymerase activity"/>
    <property type="evidence" value="ECO:0007669"/>
    <property type="project" value="UniProtKB-UniRule"/>
</dbReference>
<dbReference type="HAMAP" id="MF_00192">
    <property type="entry name" value="RNApol_arch_Rpo6"/>
    <property type="match status" value="1"/>
</dbReference>
<gene>
    <name evidence="3" type="primary">rpo6</name>
    <name evidence="3" type="synonym">rpoK</name>
    <name evidence="5" type="ORF">C0188_03050</name>
    <name evidence="4" type="ORF">ENO39_03280</name>
</gene>
<dbReference type="RefSeq" id="WP_272985387.1">
    <property type="nucleotide sequence ID" value="NZ_DSFH01000047.1"/>
</dbReference>
<comment type="subcellular location">
    <subcellularLocation>
        <location evidence="3">Cytoplasm</location>
    </subcellularLocation>
</comment>
<comment type="similarity">
    <text evidence="3">Belongs to the archaeal Rpo6/eukaryotic RPB6 RNA polymerase subunit family.</text>
</comment>
<dbReference type="EMBL" id="DSFH01000047">
    <property type="protein sequence ID" value="HEW64060.1"/>
    <property type="molecule type" value="Genomic_DNA"/>
</dbReference>
<comment type="caution">
    <text evidence="5">The sequence shown here is derived from an EMBL/GenBank/DDBJ whole genome shotgun (WGS) entry which is preliminary data.</text>
</comment>
<dbReference type="Proteomes" id="UP000886076">
    <property type="component" value="Unassembled WGS sequence"/>
</dbReference>
<dbReference type="SMART" id="SM01409">
    <property type="entry name" value="RNA_pol_Rpb6"/>
    <property type="match status" value="1"/>
</dbReference>
<keyword evidence="2 3" id="KW-0804">Transcription</keyword>
<dbReference type="GO" id="GO:0000428">
    <property type="term" value="C:DNA-directed RNA polymerase complex"/>
    <property type="evidence" value="ECO:0007669"/>
    <property type="project" value="UniProtKB-KW"/>
</dbReference>
<dbReference type="PROSITE" id="PS01111">
    <property type="entry name" value="RNA_POL_K_14KD"/>
    <property type="match status" value="1"/>
</dbReference>
<evidence type="ECO:0000313" key="4">
    <source>
        <dbReference type="EMBL" id="HEW64060.1"/>
    </source>
</evidence>
<comment type="catalytic activity">
    <reaction evidence="3">
        <text>RNA(n) + a ribonucleoside 5'-triphosphate = RNA(n+1) + diphosphate</text>
        <dbReference type="Rhea" id="RHEA:21248"/>
        <dbReference type="Rhea" id="RHEA-COMP:14527"/>
        <dbReference type="Rhea" id="RHEA-COMP:17342"/>
        <dbReference type="ChEBI" id="CHEBI:33019"/>
        <dbReference type="ChEBI" id="CHEBI:61557"/>
        <dbReference type="ChEBI" id="CHEBI:140395"/>
        <dbReference type="EC" id="2.7.7.6"/>
    </reaction>
</comment>
<evidence type="ECO:0000256" key="3">
    <source>
        <dbReference type="HAMAP-Rule" id="MF_00192"/>
    </source>
</evidence>
<dbReference type="GO" id="GO:0003677">
    <property type="term" value="F:DNA binding"/>
    <property type="evidence" value="ECO:0007669"/>
    <property type="project" value="UniProtKB-UniRule"/>
</dbReference>
<dbReference type="GO" id="GO:0005737">
    <property type="term" value="C:cytoplasm"/>
    <property type="evidence" value="ECO:0007669"/>
    <property type="project" value="UniProtKB-SubCell"/>
</dbReference>
<dbReference type="GO" id="GO:0006366">
    <property type="term" value="P:transcription by RNA polymerase II"/>
    <property type="evidence" value="ECO:0007669"/>
    <property type="project" value="TreeGrafter"/>
</dbReference>
<evidence type="ECO:0000313" key="6">
    <source>
        <dbReference type="Proteomes" id="UP000237153"/>
    </source>
</evidence>
<dbReference type="InterPro" id="IPR020708">
    <property type="entry name" value="DNA-dir_RNA_polK_14-18kDa_CS"/>
</dbReference>